<comment type="similarity">
    <text evidence="3">Belongs to the PIGU family.</text>
</comment>
<feature type="transmembrane region" description="Helical" evidence="9">
    <location>
        <begin position="185"/>
        <end position="211"/>
    </location>
</feature>
<keyword evidence="7 9" id="KW-1133">Transmembrane helix</keyword>
<proteinExistence type="inferred from homology"/>
<dbReference type="GO" id="GO:0006506">
    <property type="term" value="P:GPI anchor biosynthetic process"/>
    <property type="evidence" value="ECO:0007669"/>
    <property type="project" value="UniProtKB-KW"/>
</dbReference>
<protein>
    <submittedName>
        <fullName evidence="10">Membrane protein</fullName>
    </submittedName>
</protein>
<dbReference type="EMBL" id="JAHBMH010000073">
    <property type="protein sequence ID" value="KAK1933199.1"/>
    <property type="molecule type" value="Genomic_DNA"/>
</dbReference>
<dbReference type="Proteomes" id="UP001195914">
    <property type="component" value="Unassembled WGS sequence"/>
</dbReference>
<evidence type="ECO:0000256" key="5">
    <source>
        <dbReference type="ARBA" id="ARBA00022692"/>
    </source>
</evidence>
<evidence type="ECO:0000256" key="6">
    <source>
        <dbReference type="ARBA" id="ARBA00022824"/>
    </source>
</evidence>
<name>A0AAD9G799_BABDI</name>
<feature type="transmembrane region" description="Helical" evidence="9">
    <location>
        <begin position="232"/>
        <end position="254"/>
    </location>
</feature>
<dbReference type="InterPro" id="IPR009600">
    <property type="entry name" value="PIG-U"/>
</dbReference>
<comment type="caution">
    <text evidence="10">The sequence shown here is derived from an EMBL/GenBank/DDBJ whole genome shotgun (WGS) entry which is preliminary data.</text>
</comment>
<feature type="transmembrane region" description="Helical" evidence="9">
    <location>
        <begin position="392"/>
        <end position="409"/>
    </location>
</feature>
<keyword evidence="8 9" id="KW-0472">Membrane</keyword>
<feature type="transmembrane region" description="Helical" evidence="9">
    <location>
        <begin position="76"/>
        <end position="97"/>
    </location>
</feature>
<dbReference type="PANTHER" id="PTHR13121">
    <property type="entry name" value="GPI TRANSAMIDASE COMPONENT PIG-U"/>
    <property type="match status" value="1"/>
</dbReference>
<evidence type="ECO:0000256" key="9">
    <source>
        <dbReference type="SAM" id="Phobius"/>
    </source>
</evidence>
<evidence type="ECO:0000313" key="10">
    <source>
        <dbReference type="EMBL" id="KAK1933199.1"/>
    </source>
</evidence>
<feature type="transmembrane region" description="Helical" evidence="9">
    <location>
        <begin position="156"/>
        <end position="173"/>
    </location>
</feature>
<dbReference type="Pfam" id="PF06728">
    <property type="entry name" value="PIG-U"/>
    <property type="match status" value="1"/>
</dbReference>
<reference evidence="10" key="1">
    <citation type="journal article" date="2014" name="Nucleic Acids Res.">
        <title>The evolutionary dynamics of variant antigen genes in Babesia reveal a history of genomic innovation underlying host-parasite interaction.</title>
        <authorList>
            <person name="Jackson A.P."/>
            <person name="Otto T.D."/>
            <person name="Darby A."/>
            <person name="Ramaprasad A."/>
            <person name="Xia D."/>
            <person name="Echaide I.E."/>
            <person name="Farber M."/>
            <person name="Gahlot S."/>
            <person name="Gamble J."/>
            <person name="Gupta D."/>
            <person name="Gupta Y."/>
            <person name="Jackson L."/>
            <person name="Malandrin L."/>
            <person name="Malas T.B."/>
            <person name="Moussa E."/>
            <person name="Nair M."/>
            <person name="Reid A.J."/>
            <person name="Sanders M."/>
            <person name="Sharma J."/>
            <person name="Tracey A."/>
            <person name="Quail M.A."/>
            <person name="Weir W."/>
            <person name="Wastling J.M."/>
            <person name="Hall N."/>
            <person name="Willadsen P."/>
            <person name="Lingelbach K."/>
            <person name="Shiels B."/>
            <person name="Tait A."/>
            <person name="Berriman M."/>
            <person name="Allred D.R."/>
            <person name="Pain A."/>
        </authorList>
    </citation>
    <scope>NUCLEOTIDE SEQUENCE</scope>
    <source>
        <strain evidence="10">1802A</strain>
    </source>
</reference>
<evidence type="ECO:0000256" key="3">
    <source>
        <dbReference type="ARBA" id="ARBA00010026"/>
    </source>
</evidence>
<feature type="transmembrane region" description="Helical" evidence="9">
    <location>
        <begin position="335"/>
        <end position="354"/>
    </location>
</feature>
<gene>
    <name evidence="10" type="ORF">X943_002641</name>
</gene>
<evidence type="ECO:0000256" key="4">
    <source>
        <dbReference type="ARBA" id="ARBA00022502"/>
    </source>
</evidence>
<feature type="transmembrane region" description="Helical" evidence="9">
    <location>
        <begin position="360"/>
        <end position="380"/>
    </location>
</feature>
<evidence type="ECO:0000256" key="7">
    <source>
        <dbReference type="ARBA" id="ARBA00022989"/>
    </source>
</evidence>
<organism evidence="10 11">
    <name type="scientific">Babesia divergens</name>
    <dbReference type="NCBI Taxonomy" id="32595"/>
    <lineage>
        <taxon>Eukaryota</taxon>
        <taxon>Sar</taxon>
        <taxon>Alveolata</taxon>
        <taxon>Apicomplexa</taxon>
        <taxon>Aconoidasida</taxon>
        <taxon>Piroplasmida</taxon>
        <taxon>Babesiidae</taxon>
        <taxon>Babesia</taxon>
    </lineage>
</organism>
<dbReference type="PANTHER" id="PTHR13121:SF0">
    <property type="entry name" value="PHOSPHATIDYLINOSITOL GLYCAN ANCHOR BIOSYNTHESIS CLASS U PROTEIN"/>
    <property type="match status" value="1"/>
</dbReference>
<evidence type="ECO:0000256" key="1">
    <source>
        <dbReference type="ARBA" id="ARBA00004477"/>
    </source>
</evidence>
<evidence type="ECO:0000256" key="8">
    <source>
        <dbReference type="ARBA" id="ARBA00023136"/>
    </source>
</evidence>
<reference evidence="10" key="2">
    <citation type="submission" date="2021-05" db="EMBL/GenBank/DDBJ databases">
        <authorList>
            <person name="Pain A."/>
        </authorList>
    </citation>
    <scope>NUCLEOTIDE SEQUENCE</scope>
    <source>
        <strain evidence="10">1802A</strain>
    </source>
</reference>
<comment type="subcellular location">
    <subcellularLocation>
        <location evidence="1">Endoplasmic reticulum membrane</location>
        <topology evidence="1">Multi-pass membrane protein</topology>
    </subcellularLocation>
</comment>
<feature type="transmembrane region" description="Helical" evidence="9">
    <location>
        <begin position="293"/>
        <end position="314"/>
    </location>
</feature>
<comment type="pathway">
    <text evidence="2">Glycolipid biosynthesis; glycosylphosphatidylinositol-anchor biosynthesis.</text>
</comment>
<sequence>MHDLVLLVSIRALFQGIAHFVSPTLPFFVTRESRDVLEYIAHKSIGRPQWFEGYVPFIFELAWFVNEISTSASPTAIIKVLIFLIDVAAGSFWYFIVKRLSTAGLNKNKHVKGYDFVGLRNPEVKHLQVSQPLFIAGLHMLNPLSILYNEACNCDGVRYFWVSLAVFSALQLYGYRPGDIPSYVLYQFAACGMLLNGSFKMLAVLLPLTYLVVHKRLRLSNSASLSWSEWKFMMRSIVPHILVTISMYVLYYVLVDHHMIRQILDIDYGGRGSGIDFSLYWYLNRVLHSPFNIVNIFKAHMIIFVFPLPLLVVLRHRPMEYLITMLSISILQQPRLSLVGLWFMICLFAVHYPLMDKSLAFTKMMMMLFATVILSVVAYIAWAGRYIANPNYFFAPQLLILILMCMVLEDYTKVNFNLMSTSKSQQ</sequence>
<keyword evidence="4" id="KW-0337">GPI-anchor biosynthesis</keyword>
<accession>A0AAD9G799</accession>
<dbReference type="GO" id="GO:0016255">
    <property type="term" value="P:attachment of GPI anchor to protein"/>
    <property type="evidence" value="ECO:0007669"/>
    <property type="project" value="InterPro"/>
</dbReference>
<evidence type="ECO:0000256" key="2">
    <source>
        <dbReference type="ARBA" id="ARBA00004687"/>
    </source>
</evidence>
<keyword evidence="11" id="KW-1185">Reference proteome</keyword>
<evidence type="ECO:0000313" key="11">
    <source>
        <dbReference type="Proteomes" id="UP001195914"/>
    </source>
</evidence>
<dbReference type="GO" id="GO:0042765">
    <property type="term" value="C:GPI-anchor transamidase complex"/>
    <property type="evidence" value="ECO:0007669"/>
    <property type="project" value="InterPro"/>
</dbReference>
<keyword evidence="5 9" id="KW-0812">Transmembrane</keyword>
<keyword evidence="6" id="KW-0256">Endoplasmic reticulum</keyword>
<dbReference type="AlphaFoldDB" id="A0AAD9G799"/>